<dbReference type="OrthoDB" id="9814887at2"/>
<dbReference type="SMART" id="SM00028">
    <property type="entry name" value="TPR"/>
    <property type="match status" value="4"/>
</dbReference>
<keyword evidence="2" id="KW-0802">TPR repeat</keyword>
<dbReference type="EMBL" id="JAMD01000003">
    <property type="protein sequence ID" value="KEJ96482.1"/>
    <property type="molecule type" value="Genomic_DNA"/>
</dbReference>
<comment type="caution">
    <text evidence="3">The sequence shown here is derived from an EMBL/GenBank/DDBJ whole genome shotgun (WGS) entry which is preliminary data.</text>
</comment>
<dbReference type="Pfam" id="PF14559">
    <property type="entry name" value="TPR_19"/>
    <property type="match status" value="1"/>
</dbReference>
<keyword evidence="1" id="KW-0677">Repeat</keyword>
<dbReference type="PANTHER" id="PTHR45586">
    <property type="entry name" value="TPR REPEAT-CONTAINING PROTEIN PA4667"/>
    <property type="match status" value="1"/>
</dbReference>
<keyword evidence="4" id="KW-1185">Reference proteome</keyword>
<dbReference type="RefSeq" id="WP_037923858.1">
    <property type="nucleotide sequence ID" value="NZ_CP054599.1"/>
</dbReference>
<organism evidence="3 4">
    <name type="scientific">Pseudosulfitobacter pseudonitzschiae</name>
    <dbReference type="NCBI Taxonomy" id="1402135"/>
    <lineage>
        <taxon>Bacteria</taxon>
        <taxon>Pseudomonadati</taxon>
        <taxon>Pseudomonadota</taxon>
        <taxon>Alphaproteobacteria</taxon>
        <taxon>Rhodobacterales</taxon>
        <taxon>Roseobacteraceae</taxon>
        <taxon>Pseudosulfitobacter</taxon>
    </lineage>
</organism>
<evidence type="ECO:0000313" key="4">
    <source>
        <dbReference type="Proteomes" id="UP000027746"/>
    </source>
</evidence>
<evidence type="ECO:0000256" key="2">
    <source>
        <dbReference type="ARBA" id="ARBA00022803"/>
    </source>
</evidence>
<reference evidence="3 4" key="1">
    <citation type="submission" date="2014-01" db="EMBL/GenBank/DDBJ databases">
        <title>Sulfitobacter sp. H3 (MCCC 1A00686) Genome Sequencing.</title>
        <authorList>
            <person name="Lai Q."/>
            <person name="Hong Z."/>
        </authorList>
    </citation>
    <scope>NUCLEOTIDE SEQUENCE [LARGE SCALE GENOMIC DNA]</scope>
    <source>
        <strain evidence="3 4">H3</strain>
    </source>
</reference>
<accession>A0A073JFH3</accession>
<dbReference type="InterPro" id="IPR019734">
    <property type="entry name" value="TPR_rpt"/>
</dbReference>
<dbReference type="Pfam" id="PF13432">
    <property type="entry name" value="TPR_16"/>
    <property type="match status" value="3"/>
</dbReference>
<dbReference type="AlphaFoldDB" id="A0A073JFH3"/>
<sequence>MSDGNTTDRNSALKSHLVAARDLLVAPHRLEESDNPVRMGVVAALRSLGAHAQAIPLYDAVLATAPAFQPALIGRVDASVAAGDLQAALSHIAAALTVMPADPALLLKQATVLRRLGEMVRAQKVLRTLAADPATTQHQKIAVARGLMAVRDFDSADRLFGQVLAKHPKSENAWIGRADVALALGDPPLAIARCELGLEQLVGNSALQQKLANALQRIGRTDDAIGILQTLLQRDPRSATVQFALAAAQRAAGRTDAAASLYTDILKRSPSHRGALTAQIEMALLASDMDAGLAACDLALSRLGAQDPEILRRKGQILLQSGQPAEAFGVLSGLRTEAPVASPVHLQAARAALDAGEVGQAETIFNDILRSDPTNAQAILGLAELAEARGDLKSAMTLLEHHIQTAD</sequence>
<dbReference type="InterPro" id="IPR051012">
    <property type="entry name" value="CellSynth/LPSAsmb/PSIAsmb"/>
</dbReference>
<dbReference type="GeneID" id="68869204"/>
<dbReference type="Gene3D" id="1.25.40.10">
    <property type="entry name" value="Tetratricopeptide repeat domain"/>
    <property type="match status" value="2"/>
</dbReference>
<name>A0A073JFH3_9RHOB</name>
<proteinExistence type="predicted"/>
<dbReference type="InterPro" id="IPR011990">
    <property type="entry name" value="TPR-like_helical_dom_sf"/>
</dbReference>
<protein>
    <submittedName>
        <fullName evidence="3">Uncharacterized protein</fullName>
    </submittedName>
</protein>
<dbReference type="PANTHER" id="PTHR45586:SF1">
    <property type="entry name" value="LIPOPOLYSACCHARIDE ASSEMBLY PROTEIN B"/>
    <property type="match status" value="1"/>
</dbReference>
<gene>
    <name evidence="3" type="ORF">SUH3_14075</name>
</gene>
<dbReference type="Proteomes" id="UP000027746">
    <property type="component" value="Unassembled WGS sequence"/>
</dbReference>
<evidence type="ECO:0000256" key="1">
    <source>
        <dbReference type="ARBA" id="ARBA00022737"/>
    </source>
</evidence>
<evidence type="ECO:0000313" key="3">
    <source>
        <dbReference type="EMBL" id="KEJ96482.1"/>
    </source>
</evidence>
<dbReference type="SUPFAM" id="SSF48452">
    <property type="entry name" value="TPR-like"/>
    <property type="match status" value="2"/>
</dbReference>